<protein>
    <submittedName>
        <fullName evidence="2">Uncharacterized protein</fullName>
    </submittedName>
</protein>
<feature type="region of interest" description="Disordered" evidence="1">
    <location>
        <begin position="215"/>
        <end position="276"/>
    </location>
</feature>
<feature type="compositionally biased region" description="Basic residues" evidence="1">
    <location>
        <begin position="82"/>
        <end position="92"/>
    </location>
</feature>
<evidence type="ECO:0000256" key="1">
    <source>
        <dbReference type="SAM" id="MobiDB-lite"/>
    </source>
</evidence>
<evidence type="ECO:0000313" key="2">
    <source>
        <dbReference type="EMBL" id="ELQ41584.1"/>
    </source>
</evidence>
<sequence length="276" mass="29897">MSFADLRGPQTNSYNIYSVVPSKQGALLRDAAVALAALTNELARGVGGRASGGDGRGGGGGSRGGARVQKPPGTGTSIFAQRRIKRQPPPRRPRMECLGVVVAGGGGEGGGGRLSVPLLTRSYGPPLWQARWMKPAAIMRDVIIETIPYIDNQLEEYARSPARVITTINDRRQKYQEDGDSLEGRPFLWDTMPRGQPRKDWTGQIAILGLQDDAGDPDISKCTPGKSNFRKMGKDPRYTGQGRRPAQPKTQDGRNHRLSYVEPTVLSPTGKHQVIS</sequence>
<feature type="region of interest" description="Disordered" evidence="1">
    <location>
        <begin position="45"/>
        <end position="93"/>
    </location>
</feature>
<name>A0AA97PNY8_PYRO3</name>
<feature type="compositionally biased region" description="Gly residues" evidence="1">
    <location>
        <begin position="45"/>
        <end position="64"/>
    </location>
</feature>
<proteinExistence type="predicted"/>
<dbReference type="AlphaFoldDB" id="A0AA97PNY8"/>
<reference evidence="2" key="1">
    <citation type="journal article" date="2012" name="PLoS Genet.">
        <title>Comparative analysis of the genomes of two field isolates of the rice blast fungus Magnaporthe oryzae.</title>
        <authorList>
            <person name="Xue M."/>
            <person name="Yang J."/>
            <person name="Li Z."/>
            <person name="Hu S."/>
            <person name="Yao N."/>
            <person name="Dean R.A."/>
            <person name="Zhao W."/>
            <person name="Shen M."/>
            <person name="Zhang H."/>
            <person name="Li C."/>
            <person name="Liu L."/>
            <person name="Cao L."/>
            <person name="Xu X."/>
            <person name="Xing Y."/>
            <person name="Hsiang T."/>
            <person name="Zhang Z."/>
            <person name="Xu J.R."/>
            <person name="Peng Y.L."/>
        </authorList>
    </citation>
    <scope>NUCLEOTIDE SEQUENCE</scope>
    <source>
        <strain evidence="2">Y34</strain>
    </source>
</reference>
<gene>
    <name evidence="2" type="ORF">OOU_Y34scaffold00267g21</name>
</gene>
<organism evidence="2">
    <name type="scientific">Pyricularia oryzae (strain Y34)</name>
    <name type="common">Rice blast fungus</name>
    <name type="synonym">Magnaporthe oryzae</name>
    <dbReference type="NCBI Taxonomy" id="1143189"/>
    <lineage>
        <taxon>Eukaryota</taxon>
        <taxon>Fungi</taxon>
        <taxon>Dikarya</taxon>
        <taxon>Ascomycota</taxon>
        <taxon>Pezizomycotina</taxon>
        <taxon>Sordariomycetes</taxon>
        <taxon>Sordariomycetidae</taxon>
        <taxon>Magnaporthales</taxon>
        <taxon>Pyriculariaceae</taxon>
        <taxon>Pyricularia</taxon>
    </lineage>
</organism>
<dbReference type="Proteomes" id="UP000011086">
    <property type="component" value="Unassembled WGS sequence"/>
</dbReference>
<accession>A0AA97PNY8</accession>
<dbReference type="EMBL" id="JH793436">
    <property type="protein sequence ID" value="ELQ41584.1"/>
    <property type="molecule type" value="Genomic_DNA"/>
</dbReference>